<protein>
    <submittedName>
        <fullName evidence="1">Uncharacterized protein</fullName>
    </submittedName>
</protein>
<evidence type="ECO:0000313" key="1">
    <source>
        <dbReference type="EMBL" id="TGO81229.1"/>
    </source>
</evidence>
<name>A0A4Z1K516_9HELO</name>
<reference evidence="1 2" key="1">
    <citation type="submission" date="2017-12" db="EMBL/GenBank/DDBJ databases">
        <title>Comparative genomics of Botrytis spp.</title>
        <authorList>
            <person name="Valero-Jimenez C.A."/>
            <person name="Tapia P."/>
            <person name="Veloso J."/>
            <person name="Silva-Moreno E."/>
            <person name="Staats M."/>
            <person name="Valdes J.H."/>
            <person name="Van Kan J.A.L."/>
        </authorList>
    </citation>
    <scope>NUCLEOTIDE SEQUENCE [LARGE SCALE GENOMIC DNA]</scope>
    <source>
        <strain evidence="1 2">MUCL3349</strain>
    </source>
</reference>
<proteinExistence type="predicted"/>
<comment type="caution">
    <text evidence="1">The sequence shown here is derived from an EMBL/GenBank/DDBJ whole genome shotgun (WGS) entry which is preliminary data.</text>
</comment>
<evidence type="ECO:0000313" key="2">
    <source>
        <dbReference type="Proteomes" id="UP000297280"/>
    </source>
</evidence>
<accession>A0A4Z1K516</accession>
<sequence length="102" mass="12146">MAERHVVDPDGDCIFHIQQLPQSIKDKGHQNFHSKIIEPEKNDTETLAEISKISTEIQEVEFQHLRPSKPYSYQPMDQKETGNKKRKTRFIYHFLTTIRIYF</sequence>
<gene>
    <name evidence="1" type="ORF">BPOR_1260g00040</name>
</gene>
<dbReference type="Proteomes" id="UP000297280">
    <property type="component" value="Unassembled WGS sequence"/>
</dbReference>
<keyword evidence="2" id="KW-1185">Reference proteome</keyword>
<organism evidence="1 2">
    <name type="scientific">Botrytis porri</name>
    <dbReference type="NCBI Taxonomy" id="87229"/>
    <lineage>
        <taxon>Eukaryota</taxon>
        <taxon>Fungi</taxon>
        <taxon>Dikarya</taxon>
        <taxon>Ascomycota</taxon>
        <taxon>Pezizomycotina</taxon>
        <taxon>Leotiomycetes</taxon>
        <taxon>Helotiales</taxon>
        <taxon>Sclerotiniaceae</taxon>
        <taxon>Botrytis</taxon>
    </lineage>
</organism>
<dbReference type="EMBL" id="PQXO01001253">
    <property type="protein sequence ID" value="TGO81229.1"/>
    <property type="molecule type" value="Genomic_DNA"/>
</dbReference>
<dbReference type="AlphaFoldDB" id="A0A4Z1K516"/>